<dbReference type="EMBL" id="JAXCGZ010017866">
    <property type="protein sequence ID" value="KAK7067659.1"/>
    <property type="molecule type" value="Genomic_DNA"/>
</dbReference>
<keyword evidence="4" id="KW-0675">Receptor</keyword>
<accession>A0AAN8ZY47</accession>
<dbReference type="PANTHER" id="PTHR45805:SF2">
    <property type="entry name" value="NUCLEAR HORMONE RECEPTOR HR3-RELATED"/>
    <property type="match status" value="1"/>
</dbReference>
<dbReference type="InterPro" id="IPR035500">
    <property type="entry name" value="NHR-like_dom_sf"/>
</dbReference>
<dbReference type="GO" id="GO:0000978">
    <property type="term" value="F:RNA polymerase II cis-regulatory region sequence-specific DNA binding"/>
    <property type="evidence" value="ECO:0007669"/>
    <property type="project" value="TreeGrafter"/>
</dbReference>
<comment type="caution">
    <text evidence="5">The sequence shown here is derived from an EMBL/GenBank/DDBJ whole genome shotgun (WGS) entry which is preliminary data.</text>
</comment>
<dbReference type="GO" id="GO:0004879">
    <property type="term" value="F:nuclear receptor activity"/>
    <property type="evidence" value="ECO:0007669"/>
    <property type="project" value="TreeGrafter"/>
</dbReference>
<evidence type="ECO:0000313" key="6">
    <source>
        <dbReference type="Proteomes" id="UP001381693"/>
    </source>
</evidence>
<dbReference type="AlphaFoldDB" id="A0AAN8ZY47"/>
<name>A0AAN8ZY47_HALRR</name>
<evidence type="ECO:0000256" key="3">
    <source>
        <dbReference type="ARBA" id="ARBA00023163"/>
    </source>
</evidence>
<comment type="subcellular location">
    <subcellularLocation>
        <location evidence="1">Nucleus</location>
    </subcellularLocation>
</comment>
<evidence type="ECO:0000256" key="4">
    <source>
        <dbReference type="ARBA" id="ARBA00023170"/>
    </source>
</evidence>
<keyword evidence="6" id="KW-1185">Reference proteome</keyword>
<dbReference type="PANTHER" id="PTHR45805">
    <property type="entry name" value="NUCLEAR HORMONE RECEPTOR HR3-RELATED"/>
    <property type="match status" value="1"/>
</dbReference>
<proteinExistence type="predicted"/>
<evidence type="ECO:0000313" key="5">
    <source>
        <dbReference type="EMBL" id="KAK7067659.1"/>
    </source>
</evidence>
<gene>
    <name evidence="5" type="ORF">SK128_027870</name>
</gene>
<keyword evidence="2" id="KW-0805">Transcription regulation</keyword>
<sequence length="122" mass="13694">MLGGLAEALVSTSFNYNKGTITLWIIFHTGPSLFLIDRPGLRGQDEIVKLNEAVGRSLCLELDKTHRFPVKGDITVYAFLLAKMAALRELSILHQEALAKFKRNAPHLEFSDLHKEIFNVDS</sequence>
<organism evidence="5 6">
    <name type="scientific">Halocaridina rubra</name>
    <name type="common">Hawaiian red shrimp</name>
    <dbReference type="NCBI Taxonomy" id="373956"/>
    <lineage>
        <taxon>Eukaryota</taxon>
        <taxon>Metazoa</taxon>
        <taxon>Ecdysozoa</taxon>
        <taxon>Arthropoda</taxon>
        <taxon>Crustacea</taxon>
        <taxon>Multicrustacea</taxon>
        <taxon>Malacostraca</taxon>
        <taxon>Eumalacostraca</taxon>
        <taxon>Eucarida</taxon>
        <taxon>Decapoda</taxon>
        <taxon>Pleocyemata</taxon>
        <taxon>Caridea</taxon>
        <taxon>Atyoidea</taxon>
        <taxon>Atyidae</taxon>
        <taxon>Halocaridina</taxon>
    </lineage>
</organism>
<evidence type="ECO:0000256" key="1">
    <source>
        <dbReference type="ARBA" id="ARBA00004123"/>
    </source>
</evidence>
<dbReference type="SUPFAM" id="SSF48508">
    <property type="entry name" value="Nuclear receptor ligand-binding domain"/>
    <property type="match status" value="1"/>
</dbReference>
<dbReference type="Proteomes" id="UP001381693">
    <property type="component" value="Unassembled WGS sequence"/>
</dbReference>
<reference evidence="5 6" key="1">
    <citation type="submission" date="2023-11" db="EMBL/GenBank/DDBJ databases">
        <title>Halocaridina rubra genome assembly.</title>
        <authorList>
            <person name="Smith C."/>
        </authorList>
    </citation>
    <scope>NUCLEOTIDE SEQUENCE [LARGE SCALE GENOMIC DNA]</scope>
    <source>
        <strain evidence="5">EP-1</strain>
        <tissue evidence="5">Whole</tissue>
    </source>
</reference>
<dbReference type="GO" id="GO:0005634">
    <property type="term" value="C:nucleus"/>
    <property type="evidence" value="ECO:0007669"/>
    <property type="project" value="UniProtKB-SubCell"/>
</dbReference>
<evidence type="ECO:0000256" key="2">
    <source>
        <dbReference type="ARBA" id="ARBA00023015"/>
    </source>
</evidence>
<keyword evidence="3" id="KW-0804">Transcription</keyword>
<dbReference type="Gene3D" id="1.10.565.10">
    <property type="entry name" value="Retinoid X Receptor"/>
    <property type="match status" value="1"/>
</dbReference>
<protein>
    <submittedName>
        <fullName evidence="5">Uncharacterized protein</fullName>
    </submittedName>
</protein>